<feature type="compositionally biased region" description="Basic and acidic residues" evidence="4">
    <location>
        <begin position="1650"/>
        <end position="1669"/>
    </location>
</feature>
<dbReference type="GO" id="GO:0005934">
    <property type="term" value="C:cellular bud tip"/>
    <property type="evidence" value="ECO:0007669"/>
    <property type="project" value="UniProtKB-ARBA"/>
</dbReference>
<feature type="compositionally biased region" description="Polar residues" evidence="4">
    <location>
        <begin position="135"/>
        <end position="157"/>
    </location>
</feature>
<dbReference type="InterPro" id="IPR010473">
    <property type="entry name" value="GTPase-bd"/>
</dbReference>
<dbReference type="GO" id="GO:0000131">
    <property type="term" value="C:incipient cellular bud site"/>
    <property type="evidence" value="ECO:0007669"/>
    <property type="project" value="UniProtKB-ARBA"/>
</dbReference>
<evidence type="ECO:0000256" key="2">
    <source>
        <dbReference type="ARBA" id="ARBA00037935"/>
    </source>
</evidence>
<dbReference type="PROSITE" id="PS51231">
    <property type="entry name" value="DAD"/>
    <property type="match status" value="1"/>
</dbReference>
<dbReference type="SUPFAM" id="SSF101447">
    <property type="entry name" value="Formin homology 2 domain (FH2 domain)"/>
    <property type="match status" value="1"/>
</dbReference>
<sequence length="1737" mass="193726">MSSFFSRSKHKADKRNTGDDGRYLAGENDSRSTLSSRASRHNRESSVISLDRPNSPESGLSMTGGVMSAIPYDSLSGRRSPIPVEYLPKGNQVPVHREPLPHELNKATSDFHQYPSFEPSSYNAQVTGPRPPPGTSNVTMASTGRQPQLQQWGSSRESGAPPSHNPKYNSYQTSAGRSSADQLSIMSGSAGHASQQYSSQQSNRDSHRLTKLAGGGGQQPPGTPHDGFYFPKPEDDNVIAQMFLALMQKRGWLNLPEQAQRQMLAYPAAKKWMLVYNDRLTEWQGEQKRRQTAKANQYANFDYTQFSDEEGSPEWYVRKVMDNSLDTKGLGSLEVNLRTQQIGWVKRFIECQGQVALTNVLNKINRKTAVGPAAPDTGKGDKNLDREYDIVKCLKALMNNKFGADDALAHQPVITSLVQSLLSPRLMTRKLVSEVLTFLCHWGEGEGHMKVIQAMDVVKTQQGENGRFDAWMRLVEVTVDGRGKMGSLVGASEEVRSGGIGMENLLMEYAVATLILINMVVDAPEKDLQLRIHIRAQFTACGIKRILNKMEAFQYELIDKQVEHFRTNEAIDYEDMLERDGSSMKDSVDGDVKDLNDPAQIVEAISQRIQGTQTQDYFISALQHLLLIRDNDGEERLRMFQLVDSMLSYVAMDRRLPNMDLKQSLNFTVQSLLDKLHTDSEARQALDEALEARQIADAALAERDEMRERMALGADGLVAKLQRQLDEQARFIEAQRRQAEGLKSELENLQTLRAKEAQRYELETRELYLMLRDAQDVAASNAVKGSNGSKLADDDPARMQGILDRERLMERLQMQIERQKTQFKLEGRVWGEAVGPSDRLRALREEMDNPDGLEGPAGSGLPPRDFTNSMLGSVHRQTKIPRKPVKPRTGEEGLTEEDTGDEEIIYEKPRLVEIKRPIADPRQASAGMFNELTGKVKKYDASDDDGDGVTTGPSHPSLDSQTPATPSDVGPPKIEVTETGAPAPPPPPPPPGRLPGAPPPPPPMPGQLPGAPPPPPPPPPPMPGMLSPAAATGGPPPPPPPPPPPMPGSLGGGPPPPPPPPGMGGMPPPPPPMPGSVSGHFLAKQQVMSTSSSIGLPVVRPKKKLKALHWDKVDTPLTTHWAAHAPSAEEREEKYMELSRKGILDEVEKLFMAKEIKQIGQGGSKKDDKKQIISNDLRKQFEIALSKFSQYPVDKIVRMIIHCDKEVLDNSVVMDFLQKDDLCNIPDNTAKLMAPYSKDWTGPEANKENREQDPAELTRQDQIYLQTAFELHHYWKSRMRALALTRSFEPDYDEITEKIRQVSTVSESLRDSVSLMNVLGLILDIGNYMNDANKQARGFKLSSLARLGMVKDDKNESTLQDLVERIVRQQYPEWEDFANDISGVMTAQKINIEQLQQDAKKYIDNIRNVQMSLDSGNLSDPKKFHPEDRVSQVVQRVMKDARRKAEQMQLYLEEMMKSYNDIMVFYGEDPTDENARRDFFAKLAAFMAEWKKSREKNIQLEETRKRNEASMKRKNERLKQASALENGAPLASPTSTGAMDSLLEKLRAAAPQTRDQRDRRRRARLKDRHQVRIASGQQIPDLNEIPEVEAGLQSARSTESGQADDKEGLLSPTKTDLSSPKEAEEDDVAERAALLLQGMRSGEQGELNDEEKRESLRKSRRQTADEERRMRRRRRERTTDKPSEDKADGSAEAKDESVVEANDGPSIIIEEPSIVEDGTPAEAEATKDANEGANDGH</sequence>
<feature type="region of interest" description="Disordered" evidence="4">
    <location>
        <begin position="848"/>
        <end position="904"/>
    </location>
</feature>
<dbReference type="OrthoDB" id="1104827at2759"/>
<name>A0A420Y2D6_9PEZI</name>
<dbReference type="SMART" id="SM00498">
    <property type="entry name" value="FH2"/>
    <property type="match status" value="1"/>
</dbReference>
<keyword evidence="9" id="KW-1185">Reference proteome</keyword>
<dbReference type="GO" id="GO:0032991">
    <property type="term" value="C:protein-containing complex"/>
    <property type="evidence" value="ECO:0007669"/>
    <property type="project" value="UniProtKB-ARBA"/>
</dbReference>
<dbReference type="Proteomes" id="UP000275385">
    <property type="component" value="Unassembled WGS sequence"/>
</dbReference>
<dbReference type="InterPro" id="IPR042201">
    <property type="entry name" value="FH2_Formin_sf"/>
</dbReference>
<evidence type="ECO:0000313" key="9">
    <source>
        <dbReference type="Proteomes" id="UP000275385"/>
    </source>
</evidence>
<evidence type="ECO:0000313" key="8">
    <source>
        <dbReference type="EMBL" id="RKU42046.1"/>
    </source>
</evidence>
<gene>
    <name evidence="8" type="ORF">DL546_001356</name>
</gene>
<protein>
    <recommendedName>
        <fullName evidence="10">Cytokinesis protein sepA</fullName>
    </recommendedName>
</protein>
<feature type="compositionally biased region" description="Low complexity" evidence="4">
    <location>
        <begin position="1024"/>
        <end position="1033"/>
    </location>
</feature>
<dbReference type="GO" id="GO:1903475">
    <property type="term" value="P:mitotic actomyosin contractile ring assembly"/>
    <property type="evidence" value="ECO:0007669"/>
    <property type="project" value="TreeGrafter"/>
</dbReference>
<feature type="domain" description="DAD" evidence="5">
    <location>
        <begin position="1532"/>
        <end position="1564"/>
    </location>
</feature>
<feature type="compositionally biased region" description="Polar residues" evidence="4">
    <location>
        <begin position="951"/>
        <end position="965"/>
    </location>
</feature>
<dbReference type="GO" id="GO:0005938">
    <property type="term" value="C:cell cortex"/>
    <property type="evidence" value="ECO:0007669"/>
    <property type="project" value="UniProtKB-ARBA"/>
</dbReference>
<dbReference type="PROSITE" id="PS51444">
    <property type="entry name" value="FH2"/>
    <property type="match status" value="1"/>
</dbReference>
<dbReference type="InterPro" id="IPR051661">
    <property type="entry name" value="Actin_filament_regulator"/>
</dbReference>
<feature type="compositionally biased region" description="Basic and acidic residues" evidence="4">
    <location>
        <begin position="1724"/>
        <end position="1737"/>
    </location>
</feature>
<evidence type="ECO:0000259" key="5">
    <source>
        <dbReference type="PROSITE" id="PS51231"/>
    </source>
</evidence>
<feature type="compositionally biased region" description="Basic and acidic residues" evidence="4">
    <location>
        <begin position="95"/>
        <end position="105"/>
    </location>
</feature>
<dbReference type="InterPro" id="IPR011989">
    <property type="entry name" value="ARM-like"/>
</dbReference>
<dbReference type="GO" id="GO:0003779">
    <property type="term" value="F:actin binding"/>
    <property type="evidence" value="ECO:0007669"/>
    <property type="project" value="InterPro"/>
</dbReference>
<feature type="compositionally biased region" description="Basic and acidic residues" evidence="4">
    <location>
        <begin position="1245"/>
        <end position="1256"/>
    </location>
</feature>
<dbReference type="SUPFAM" id="SSF48371">
    <property type="entry name" value="ARM repeat"/>
    <property type="match status" value="1"/>
</dbReference>
<dbReference type="Pfam" id="PF06367">
    <property type="entry name" value="Drf_FH3"/>
    <property type="match status" value="1"/>
</dbReference>
<dbReference type="GO" id="GO:0033554">
    <property type="term" value="P:cellular response to stress"/>
    <property type="evidence" value="ECO:0007669"/>
    <property type="project" value="UniProtKB-ARBA"/>
</dbReference>
<dbReference type="GO" id="GO:0032153">
    <property type="term" value="C:cell division site"/>
    <property type="evidence" value="ECO:0007669"/>
    <property type="project" value="TreeGrafter"/>
</dbReference>
<feature type="region of interest" description="Disordered" evidence="4">
    <location>
        <begin position="1"/>
        <end position="230"/>
    </location>
</feature>
<dbReference type="GO" id="GO:0051017">
    <property type="term" value="P:actin filament bundle assembly"/>
    <property type="evidence" value="ECO:0007669"/>
    <property type="project" value="TreeGrafter"/>
</dbReference>
<dbReference type="Pfam" id="PF02181">
    <property type="entry name" value="FH2"/>
    <property type="match status" value="1"/>
</dbReference>
<feature type="compositionally biased region" description="Pro residues" evidence="4">
    <location>
        <begin position="1034"/>
        <end position="1074"/>
    </location>
</feature>
<feature type="compositionally biased region" description="Basic residues" evidence="4">
    <location>
        <begin position="1559"/>
        <end position="1571"/>
    </location>
</feature>
<dbReference type="InterPro" id="IPR014767">
    <property type="entry name" value="DAD_dom"/>
</dbReference>
<dbReference type="EMBL" id="QVQW01000062">
    <property type="protein sequence ID" value="RKU42046.1"/>
    <property type="molecule type" value="Genomic_DNA"/>
</dbReference>
<dbReference type="Gene3D" id="6.10.30.50">
    <property type="match status" value="1"/>
</dbReference>
<reference evidence="8 9" key="1">
    <citation type="submission" date="2018-08" db="EMBL/GenBank/DDBJ databases">
        <title>Draft genome of the lignicolous fungus Coniochaeta pulveracea.</title>
        <authorList>
            <person name="Borstlap C.J."/>
            <person name="De Witt R.N."/>
            <person name="Botha A."/>
            <person name="Volschenk H."/>
        </authorList>
    </citation>
    <scope>NUCLEOTIDE SEQUENCE [LARGE SCALE GENOMIC DNA]</scope>
    <source>
        <strain evidence="8 9">CAB683</strain>
    </source>
</reference>
<proteinExistence type="inferred from homology"/>
<accession>A0A420Y2D6</accession>
<evidence type="ECO:0008006" key="10">
    <source>
        <dbReference type="Google" id="ProtNLM"/>
    </source>
</evidence>
<feature type="compositionally biased region" description="Basic residues" evidence="4">
    <location>
        <begin position="876"/>
        <end position="886"/>
    </location>
</feature>
<keyword evidence="1 3" id="KW-0175">Coiled coil</keyword>
<feature type="region of interest" description="Disordered" evidence="4">
    <location>
        <begin position="938"/>
        <end position="1079"/>
    </location>
</feature>
<dbReference type="InterPro" id="IPR014768">
    <property type="entry name" value="GBD/FH3_dom"/>
</dbReference>
<dbReference type="PROSITE" id="PS51232">
    <property type="entry name" value="GBD_FH3"/>
    <property type="match status" value="1"/>
</dbReference>
<feature type="region of interest" description="Disordered" evidence="4">
    <location>
        <begin position="1236"/>
        <end position="1256"/>
    </location>
</feature>
<dbReference type="PANTHER" id="PTHR47102:SF2">
    <property type="entry name" value="PROTEIN BNI1"/>
    <property type="match status" value="1"/>
</dbReference>
<dbReference type="Pfam" id="PF06371">
    <property type="entry name" value="Drf_GBD"/>
    <property type="match status" value="1"/>
</dbReference>
<feature type="compositionally biased region" description="Pro residues" evidence="4">
    <location>
        <begin position="982"/>
        <end position="1023"/>
    </location>
</feature>
<organism evidence="8 9">
    <name type="scientific">Coniochaeta pulveracea</name>
    <dbReference type="NCBI Taxonomy" id="177199"/>
    <lineage>
        <taxon>Eukaryota</taxon>
        <taxon>Fungi</taxon>
        <taxon>Dikarya</taxon>
        <taxon>Ascomycota</taxon>
        <taxon>Pezizomycotina</taxon>
        <taxon>Sordariomycetes</taxon>
        <taxon>Sordariomycetidae</taxon>
        <taxon>Coniochaetales</taxon>
        <taxon>Coniochaetaceae</taxon>
        <taxon>Coniochaeta</taxon>
    </lineage>
</organism>
<dbReference type="Gene3D" id="1.10.238.150">
    <property type="entry name" value="Formin, FH3 diaphanous domain"/>
    <property type="match status" value="1"/>
</dbReference>
<dbReference type="STRING" id="177199.A0A420Y2D6"/>
<dbReference type="InterPro" id="IPR010472">
    <property type="entry name" value="FH3_dom"/>
</dbReference>
<dbReference type="GO" id="GO:0031267">
    <property type="term" value="F:small GTPase binding"/>
    <property type="evidence" value="ECO:0007669"/>
    <property type="project" value="InterPro"/>
</dbReference>
<evidence type="ECO:0000259" key="6">
    <source>
        <dbReference type="PROSITE" id="PS51232"/>
    </source>
</evidence>
<feature type="domain" description="GBD/FH3" evidence="6">
    <location>
        <begin position="231"/>
        <end position="658"/>
    </location>
</feature>
<evidence type="ECO:0000259" key="7">
    <source>
        <dbReference type="PROSITE" id="PS51444"/>
    </source>
</evidence>
<feature type="domain" description="FH2" evidence="7">
    <location>
        <begin position="1095"/>
        <end position="1516"/>
    </location>
</feature>
<dbReference type="SMART" id="SM01139">
    <property type="entry name" value="Drf_FH3"/>
    <property type="match status" value="1"/>
</dbReference>
<dbReference type="PANTHER" id="PTHR47102">
    <property type="entry name" value="PROTEIN BNI1"/>
    <property type="match status" value="1"/>
</dbReference>
<dbReference type="Gene3D" id="1.20.58.2220">
    <property type="entry name" value="Formin, FH2 domain"/>
    <property type="match status" value="1"/>
</dbReference>
<evidence type="ECO:0000256" key="3">
    <source>
        <dbReference type="SAM" id="Coils"/>
    </source>
</evidence>
<dbReference type="GO" id="GO:0015629">
    <property type="term" value="C:actin cytoskeleton"/>
    <property type="evidence" value="ECO:0007669"/>
    <property type="project" value="UniProtKB-ARBA"/>
</dbReference>
<dbReference type="SMART" id="SM01140">
    <property type="entry name" value="Drf_GBD"/>
    <property type="match status" value="1"/>
</dbReference>
<dbReference type="InterPro" id="IPR015425">
    <property type="entry name" value="FH2_Formin"/>
</dbReference>
<dbReference type="InterPro" id="IPR016024">
    <property type="entry name" value="ARM-type_fold"/>
</dbReference>
<comment type="caution">
    <text evidence="8">The sequence shown here is derived from an EMBL/GenBank/DDBJ whole genome shotgun (WGS) entry which is preliminary data.</text>
</comment>
<feature type="compositionally biased region" description="Basic and acidic residues" evidence="4">
    <location>
        <begin position="1677"/>
        <end position="1697"/>
    </location>
</feature>
<dbReference type="GO" id="GO:0043332">
    <property type="term" value="C:mating projection tip"/>
    <property type="evidence" value="ECO:0007669"/>
    <property type="project" value="TreeGrafter"/>
</dbReference>
<feature type="region of interest" description="Disordered" evidence="4">
    <location>
        <begin position="1501"/>
        <end position="1737"/>
    </location>
</feature>
<feature type="coiled-coil region" evidence="3">
    <location>
        <begin position="689"/>
        <end position="759"/>
    </location>
</feature>
<dbReference type="FunFam" id="6.10.30.50:FF:000001">
    <property type="entry name" value="Cytokinesis sepA protein"/>
    <property type="match status" value="1"/>
</dbReference>
<feature type="compositionally biased region" description="Basic and acidic residues" evidence="4">
    <location>
        <begin position="1501"/>
        <end position="1519"/>
    </location>
</feature>
<comment type="similarity">
    <text evidence="2">Belongs to the formin homology family. BNI1 subfamily.</text>
</comment>
<dbReference type="FunFam" id="1.10.238.150:FF:000003">
    <property type="entry name" value="Cytokinesis protein SepA"/>
    <property type="match status" value="1"/>
</dbReference>
<dbReference type="Gene3D" id="1.25.10.10">
    <property type="entry name" value="Leucine-rich Repeat Variant"/>
    <property type="match status" value="1"/>
</dbReference>
<feature type="compositionally biased region" description="Polar residues" evidence="4">
    <location>
        <begin position="166"/>
        <end position="203"/>
    </location>
</feature>
<evidence type="ECO:0000256" key="4">
    <source>
        <dbReference type="SAM" id="MobiDB-lite"/>
    </source>
</evidence>
<dbReference type="FunFam" id="1.20.58.2220:FF:000006">
    <property type="entry name" value="Cytokinesis protein sepA"/>
    <property type="match status" value="1"/>
</dbReference>
<feature type="compositionally biased region" description="Acidic residues" evidence="4">
    <location>
        <begin position="893"/>
        <end position="904"/>
    </location>
</feature>
<evidence type="ECO:0000256" key="1">
    <source>
        <dbReference type="ARBA" id="ARBA00023054"/>
    </source>
</evidence>
<feature type="coiled-coil region" evidence="3">
    <location>
        <begin position="1385"/>
        <end position="1412"/>
    </location>
</feature>
<dbReference type="GO" id="GO:0030010">
    <property type="term" value="P:establishment of cell polarity"/>
    <property type="evidence" value="ECO:0007669"/>
    <property type="project" value="UniProtKB-ARBA"/>
</dbReference>
<dbReference type="FunFam" id="1.25.10.10:FF:000291">
    <property type="entry name" value="Cytokinesis protein sepA"/>
    <property type="match status" value="1"/>
</dbReference>
<dbReference type="GO" id="GO:0051016">
    <property type="term" value="P:barbed-end actin filament capping"/>
    <property type="evidence" value="ECO:0007669"/>
    <property type="project" value="TreeGrafter"/>
</dbReference>